<accession>A0A251SQX2</accession>
<dbReference type="EMBL" id="MNCJ02000328">
    <property type="protein sequence ID" value="KAF5773098.1"/>
    <property type="molecule type" value="Genomic_DNA"/>
</dbReference>
<keyword evidence="1" id="KW-1133">Transmembrane helix</keyword>
<evidence type="ECO:0000313" key="2">
    <source>
        <dbReference type="EMBL" id="KAF5773098.1"/>
    </source>
</evidence>
<dbReference type="Gramene" id="mRNA:HanXRQr2_Chr13g0584871">
    <property type="protein sequence ID" value="CDS:HanXRQr2_Chr13g0584871.1"/>
    <property type="gene ID" value="HanXRQr2_Chr13g0584871"/>
</dbReference>
<reference evidence="2 4" key="1">
    <citation type="journal article" date="2017" name="Nature">
        <title>The sunflower genome provides insights into oil metabolism, flowering and Asterid evolution.</title>
        <authorList>
            <person name="Badouin H."/>
            <person name="Gouzy J."/>
            <person name="Grassa C.J."/>
            <person name="Murat F."/>
            <person name="Staton S.E."/>
            <person name="Cottret L."/>
            <person name="Lelandais-Briere C."/>
            <person name="Owens G.L."/>
            <person name="Carrere S."/>
            <person name="Mayjonade B."/>
            <person name="Legrand L."/>
            <person name="Gill N."/>
            <person name="Kane N.C."/>
            <person name="Bowers J.E."/>
            <person name="Hubner S."/>
            <person name="Bellec A."/>
            <person name="Berard A."/>
            <person name="Berges H."/>
            <person name="Blanchet N."/>
            <person name="Boniface M.C."/>
            <person name="Brunel D."/>
            <person name="Catrice O."/>
            <person name="Chaidir N."/>
            <person name="Claudel C."/>
            <person name="Donnadieu C."/>
            <person name="Faraut T."/>
            <person name="Fievet G."/>
            <person name="Helmstetter N."/>
            <person name="King M."/>
            <person name="Knapp S.J."/>
            <person name="Lai Z."/>
            <person name="Le Paslier M.C."/>
            <person name="Lippi Y."/>
            <person name="Lorenzon L."/>
            <person name="Mandel J.R."/>
            <person name="Marage G."/>
            <person name="Marchand G."/>
            <person name="Marquand E."/>
            <person name="Bret-Mestries E."/>
            <person name="Morien E."/>
            <person name="Nambeesan S."/>
            <person name="Nguyen T."/>
            <person name="Pegot-Espagnet P."/>
            <person name="Pouilly N."/>
            <person name="Raftis F."/>
            <person name="Sallet E."/>
            <person name="Schiex T."/>
            <person name="Thomas J."/>
            <person name="Vandecasteele C."/>
            <person name="Vares D."/>
            <person name="Vear F."/>
            <person name="Vautrin S."/>
            <person name="Crespi M."/>
            <person name="Mangin B."/>
            <person name="Burke J.M."/>
            <person name="Salse J."/>
            <person name="Munos S."/>
            <person name="Vincourt P."/>
            <person name="Rieseberg L.H."/>
            <person name="Langlade N.B."/>
        </authorList>
    </citation>
    <scope>NUCLEOTIDE SEQUENCE [LARGE SCALE GENOMIC DNA]</scope>
    <source>
        <strain evidence="4">cv. SF193</strain>
        <tissue evidence="2">Leaves</tissue>
    </source>
</reference>
<proteinExistence type="predicted"/>
<dbReference type="AlphaFoldDB" id="A0A251SQX2"/>
<protein>
    <submittedName>
        <fullName evidence="3">Uncharacterized protein</fullName>
    </submittedName>
</protein>
<feature type="transmembrane region" description="Helical" evidence="1">
    <location>
        <begin position="23"/>
        <end position="47"/>
    </location>
</feature>
<gene>
    <name evidence="3" type="ORF">HannXRQ_Chr13g0399931</name>
    <name evidence="2" type="ORF">HanXRQr2_Chr13g0584871</name>
</gene>
<organism evidence="3 4">
    <name type="scientific">Helianthus annuus</name>
    <name type="common">Common sunflower</name>
    <dbReference type="NCBI Taxonomy" id="4232"/>
    <lineage>
        <taxon>Eukaryota</taxon>
        <taxon>Viridiplantae</taxon>
        <taxon>Streptophyta</taxon>
        <taxon>Embryophyta</taxon>
        <taxon>Tracheophyta</taxon>
        <taxon>Spermatophyta</taxon>
        <taxon>Magnoliopsida</taxon>
        <taxon>eudicotyledons</taxon>
        <taxon>Gunneridae</taxon>
        <taxon>Pentapetalae</taxon>
        <taxon>asterids</taxon>
        <taxon>campanulids</taxon>
        <taxon>Asterales</taxon>
        <taxon>Asteraceae</taxon>
        <taxon>Asteroideae</taxon>
        <taxon>Heliantheae alliance</taxon>
        <taxon>Heliantheae</taxon>
        <taxon>Helianthus</taxon>
    </lineage>
</organism>
<dbReference type="Proteomes" id="UP000215914">
    <property type="component" value="Chromosome 13"/>
</dbReference>
<reference evidence="3" key="2">
    <citation type="submission" date="2017-02" db="EMBL/GenBank/DDBJ databases">
        <title>Sunflower complete genome.</title>
        <authorList>
            <person name="Langlade N."/>
            <person name="Munos S."/>
        </authorList>
    </citation>
    <scope>NUCLEOTIDE SEQUENCE [LARGE SCALE GENOMIC DNA]</scope>
    <source>
        <tissue evidence="3">Leaves</tissue>
    </source>
</reference>
<evidence type="ECO:0000313" key="4">
    <source>
        <dbReference type="Proteomes" id="UP000215914"/>
    </source>
</evidence>
<evidence type="ECO:0000256" key="1">
    <source>
        <dbReference type="SAM" id="Phobius"/>
    </source>
</evidence>
<keyword evidence="4" id="KW-1185">Reference proteome</keyword>
<dbReference type="EMBL" id="CM007902">
    <property type="protein sequence ID" value="OTG01240.1"/>
    <property type="molecule type" value="Genomic_DNA"/>
</dbReference>
<evidence type="ECO:0000313" key="3">
    <source>
        <dbReference type="EMBL" id="OTG01240.1"/>
    </source>
</evidence>
<keyword evidence="1" id="KW-0472">Membrane</keyword>
<dbReference type="InParanoid" id="A0A251SQX2"/>
<sequence>MREIVGHHFEHCRQERKRLTDPFLFFLISTDLVNIPRFIISFLVMLIDCQALTSCFLKYPTQHPL</sequence>
<keyword evidence="1" id="KW-0812">Transmembrane</keyword>
<name>A0A251SQX2_HELAN</name>
<reference evidence="2" key="3">
    <citation type="submission" date="2020-06" db="EMBL/GenBank/DDBJ databases">
        <title>Helianthus annuus Genome sequencing and assembly Release 2.</title>
        <authorList>
            <person name="Gouzy J."/>
            <person name="Langlade N."/>
            <person name="Munos S."/>
        </authorList>
    </citation>
    <scope>NUCLEOTIDE SEQUENCE</scope>
    <source>
        <tissue evidence="2">Leaves</tissue>
    </source>
</reference>